<dbReference type="EMBL" id="JACHMW010000001">
    <property type="protein sequence ID" value="MBB5848570.1"/>
    <property type="molecule type" value="Genomic_DNA"/>
</dbReference>
<comment type="catalytic activity">
    <reaction evidence="9 10 11">
        <text>adenosine(37) in tRNA + dimethylallyl diphosphate = N(6)-dimethylallyladenosine(37) in tRNA + diphosphate</text>
        <dbReference type="Rhea" id="RHEA:26482"/>
        <dbReference type="Rhea" id="RHEA-COMP:10162"/>
        <dbReference type="Rhea" id="RHEA-COMP:10375"/>
        <dbReference type="ChEBI" id="CHEBI:33019"/>
        <dbReference type="ChEBI" id="CHEBI:57623"/>
        <dbReference type="ChEBI" id="CHEBI:74411"/>
        <dbReference type="ChEBI" id="CHEBI:74415"/>
        <dbReference type="EC" id="2.5.1.75"/>
    </reaction>
</comment>
<comment type="subunit">
    <text evidence="10">Monomer.</text>
</comment>
<keyword evidence="7 10" id="KW-0067">ATP-binding</keyword>
<comment type="cofactor">
    <cofactor evidence="1 10">
        <name>Mg(2+)</name>
        <dbReference type="ChEBI" id="CHEBI:18420"/>
    </cofactor>
</comment>
<feature type="site" description="Interaction with substrate tRNA" evidence="10">
    <location>
        <position position="104"/>
    </location>
</feature>
<feature type="site" description="Interaction with substrate tRNA" evidence="10">
    <location>
        <position position="125"/>
    </location>
</feature>
<dbReference type="InterPro" id="IPR027417">
    <property type="entry name" value="P-loop_NTPase"/>
</dbReference>
<sequence>MRAARPPVVAVVGATATGKSALAVALAHALDGEVVNGDALQFYRGMDIGTAKVTEAEREGVPHHLLDVLDVGQEASVAAFQSAARGVFADVRSRGRTPILVGGSGLYVRAALDVLEFPPTDPEVRAAVEAELAERGEAALRAELAAVDPESAAKVADARRLVRALEVHRITGRPFSAFMPRREHEPSVAPVVQIGLSLERAVLHERIEARVERMLAAGLLDEVRALDVPGPDGLRQGPTSSRAIGYAQMLAVLDGTLTPVQAAEQTVVATRRFARRQETWFRADPRVHWVDALAPDVVAQALAVVAGS</sequence>
<dbReference type="PANTHER" id="PTHR11088">
    <property type="entry name" value="TRNA DIMETHYLALLYLTRANSFERASE"/>
    <property type="match status" value="1"/>
</dbReference>
<feature type="binding site" evidence="10">
    <location>
        <begin position="13"/>
        <end position="20"/>
    </location>
    <ligand>
        <name>ATP</name>
        <dbReference type="ChEBI" id="CHEBI:30616"/>
    </ligand>
</feature>
<evidence type="ECO:0000256" key="8">
    <source>
        <dbReference type="ARBA" id="ARBA00022842"/>
    </source>
</evidence>
<protein>
    <recommendedName>
        <fullName evidence="10">tRNA dimethylallyltransferase</fullName>
        <ecNumber evidence="10">2.5.1.75</ecNumber>
    </recommendedName>
    <alternativeName>
        <fullName evidence="10">Dimethylallyl diphosphate:tRNA dimethylallyltransferase</fullName>
        <shortName evidence="10">DMAPP:tRNA dimethylallyltransferase</shortName>
        <shortName evidence="10">DMATase</shortName>
    </alternativeName>
    <alternativeName>
        <fullName evidence="10">Isopentenyl-diphosphate:tRNA isopentenyltransferase</fullName>
        <shortName evidence="10">IPP transferase</shortName>
        <shortName evidence="10">IPPT</shortName>
        <shortName evidence="10">IPTase</shortName>
    </alternativeName>
</protein>
<feature type="binding site" evidence="10">
    <location>
        <begin position="15"/>
        <end position="20"/>
    </location>
    <ligand>
        <name>substrate</name>
    </ligand>
</feature>
<dbReference type="FunFam" id="1.10.20.140:FF:000001">
    <property type="entry name" value="tRNA dimethylallyltransferase"/>
    <property type="match status" value="1"/>
</dbReference>
<keyword evidence="15" id="KW-1185">Reference proteome</keyword>
<keyword evidence="4 10" id="KW-0808">Transferase</keyword>
<evidence type="ECO:0000256" key="2">
    <source>
        <dbReference type="ARBA" id="ARBA00003213"/>
    </source>
</evidence>
<dbReference type="InterPro" id="IPR018022">
    <property type="entry name" value="IPT"/>
</dbReference>
<dbReference type="InterPro" id="IPR039657">
    <property type="entry name" value="Dimethylallyltransferase"/>
</dbReference>
<name>A0A7W9JIJ8_9MICC</name>
<dbReference type="AlphaFoldDB" id="A0A7W9JIJ8"/>
<reference evidence="14 15" key="1">
    <citation type="submission" date="2020-08" db="EMBL/GenBank/DDBJ databases">
        <title>Sequencing the genomes of 1000 actinobacteria strains.</title>
        <authorList>
            <person name="Klenk H.-P."/>
        </authorList>
    </citation>
    <scope>NUCLEOTIDE SEQUENCE [LARGE SCALE GENOMIC DNA]</scope>
    <source>
        <strain evidence="14 15">DSM 17945</strain>
    </source>
</reference>
<dbReference type="Pfam" id="PF01715">
    <property type="entry name" value="IPPT"/>
    <property type="match status" value="1"/>
</dbReference>
<comment type="caution">
    <text evidence="14">The sequence shown here is derived from an EMBL/GenBank/DDBJ whole genome shotgun (WGS) entry which is preliminary data.</text>
</comment>
<evidence type="ECO:0000256" key="13">
    <source>
        <dbReference type="RuleBase" id="RU003785"/>
    </source>
</evidence>
<dbReference type="Gene3D" id="1.10.20.140">
    <property type="match status" value="1"/>
</dbReference>
<evidence type="ECO:0000256" key="3">
    <source>
        <dbReference type="ARBA" id="ARBA00005842"/>
    </source>
</evidence>
<evidence type="ECO:0000256" key="7">
    <source>
        <dbReference type="ARBA" id="ARBA00022840"/>
    </source>
</evidence>
<dbReference type="Proteomes" id="UP000567246">
    <property type="component" value="Unassembled WGS sequence"/>
</dbReference>
<accession>A0A7W9JIJ8</accession>
<keyword evidence="6 10" id="KW-0547">Nucleotide-binding</keyword>
<dbReference type="PANTHER" id="PTHR11088:SF60">
    <property type="entry name" value="TRNA DIMETHYLALLYLTRANSFERASE"/>
    <property type="match status" value="1"/>
</dbReference>
<evidence type="ECO:0000256" key="11">
    <source>
        <dbReference type="RuleBase" id="RU003783"/>
    </source>
</evidence>
<evidence type="ECO:0000256" key="5">
    <source>
        <dbReference type="ARBA" id="ARBA00022694"/>
    </source>
</evidence>
<dbReference type="GO" id="GO:0005524">
    <property type="term" value="F:ATP binding"/>
    <property type="evidence" value="ECO:0007669"/>
    <property type="project" value="UniProtKB-UniRule"/>
</dbReference>
<evidence type="ECO:0000256" key="1">
    <source>
        <dbReference type="ARBA" id="ARBA00001946"/>
    </source>
</evidence>
<proteinExistence type="inferred from homology"/>
<comment type="function">
    <text evidence="2 10 12">Catalyzes the transfer of a dimethylallyl group onto the adenine at position 37 in tRNAs that read codons beginning with uridine, leading to the formation of N6-(dimethylallyl)adenosine (i(6)A).</text>
</comment>
<dbReference type="RefSeq" id="WP_184171760.1">
    <property type="nucleotide sequence ID" value="NZ_BAABAG010000001.1"/>
</dbReference>
<dbReference type="GO" id="GO:0006400">
    <property type="term" value="P:tRNA modification"/>
    <property type="evidence" value="ECO:0007669"/>
    <property type="project" value="TreeGrafter"/>
</dbReference>
<gene>
    <name evidence="10" type="primary">miaA</name>
    <name evidence="14" type="ORF">HDA33_001134</name>
</gene>
<comment type="caution">
    <text evidence="10">Lacks conserved residue(s) required for the propagation of feature annotation.</text>
</comment>
<evidence type="ECO:0000313" key="15">
    <source>
        <dbReference type="Proteomes" id="UP000567246"/>
    </source>
</evidence>
<dbReference type="NCBIfam" id="TIGR00174">
    <property type="entry name" value="miaA"/>
    <property type="match status" value="1"/>
</dbReference>
<comment type="similarity">
    <text evidence="3 10 13">Belongs to the IPP transferase family.</text>
</comment>
<evidence type="ECO:0000256" key="9">
    <source>
        <dbReference type="ARBA" id="ARBA00049563"/>
    </source>
</evidence>
<evidence type="ECO:0000313" key="14">
    <source>
        <dbReference type="EMBL" id="MBB5848570.1"/>
    </source>
</evidence>
<organism evidence="14 15">
    <name type="scientific">Micrococcus endophyticus</name>
    <dbReference type="NCBI Taxonomy" id="455343"/>
    <lineage>
        <taxon>Bacteria</taxon>
        <taxon>Bacillati</taxon>
        <taxon>Actinomycetota</taxon>
        <taxon>Actinomycetes</taxon>
        <taxon>Micrococcales</taxon>
        <taxon>Micrococcaceae</taxon>
        <taxon>Micrococcus</taxon>
    </lineage>
</organism>
<evidence type="ECO:0000256" key="6">
    <source>
        <dbReference type="ARBA" id="ARBA00022741"/>
    </source>
</evidence>
<dbReference type="SUPFAM" id="SSF52540">
    <property type="entry name" value="P-loop containing nucleoside triphosphate hydrolases"/>
    <property type="match status" value="1"/>
</dbReference>
<dbReference type="HAMAP" id="MF_00185">
    <property type="entry name" value="IPP_trans"/>
    <property type="match status" value="1"/>
</dbReference>
<evidence type="ECO:0000256" key="10">
    <source>
        <dbReference type="HAMAP-Rule" id="MF_00185"/>
    </source>
</evidence>
<dbReference type="EC" id="2.5.1.75" evidence="10"/>
<dbReference type="Gene3D" id="3.40.50.300">
    <property type="entry name" value="P-loop containing nucleotide triphosphate hydrolases"/>
    <property type="match status" value="1"/>
</dbReference>
<keyword evidence="5 10" id="KW-0819">tRNA processing</keyword>
<evidence type="ECO:0000256" key="4">
    <source>
        <dbReference type="ARBA" id="ARBA00022679"/>
    </source>
</evidence>
<keyword evidence="8 10" id="KW-0460">Magnesium</keyword>
<evidence type="ECO:0000256" key="12">
    <source>
        <dbReference type="RuleBase" id="RU003784"/>
    </source>
</evidence>
<dbReference type="GO" id="GO:0052381">
    <property type="term" value="F:tRNA dimethylallyltransferase activity"/>
    <property type="evidence" value="ECO:0007669"/>
    <property type="project" value="UniProtKB-UniRule"/>
</dbReference>